<name>A0ABS1UV31_9ACTN</name>
<dbReference type="EMBL" id="JAETXL010000016">
    <property type="protein sequence ID" value="MBL6280230.1"/>
    <property type="molecule type" value="Genomic_DNA"/>
</dbReference>
<keyword evidence="4" id="KW-1185">Reference proteome</keyword>
<evidence type="ECO:0000313" key="4">
    <source>
        <dbReference type="Proteomes" id="UP000661193"/>
    </source>
</evidence>
<dbReference type="Pfam" id="PF18153">
    <property type="entry name" value="Cap15_CD_rec"/>
    <property type="match status" value="1"/>
</dbReference>
<evidence type="ECO:0000313" key="3">
    <source>
        <dbReference type="EMBL" id="MBL6280230.1"/>
    </source>
</evidence>
<dbReference type="RefSeq" id="WP_203224448.1">
    <property type="nucleotide sequence ID" value="NZ_JAETXL010000016.1"/>
</dbReference>
<reference evidence="3 4" key="1">
    <citation type="submission" date="2021-01" db="EMBL/GenBank/DDBJ databases">
        <title>Genome sequencing of Micromonospora fiedleri MG-37.</title>
        <authorList>
            <person name="Moreland P.E.J."/>
            <person name="Stach J.E.M."/>
        </authorList>
    </citation>
    <scope>NUCLEOTIDE SEQUENCE [LARGE SCALE GENOMIC DNA]</scope>
    <source>
        <strain evidence="3 4">MG-37</strain>
    </source>
</reference>
<accession>A0ABS1UV31</accession>
<keyword evidence="1" id="KW-1133">Transmembrane helix</keyword>
<feature type="transmembrane region" description="Helical" evidence="1">
    <location>
        <begin position="37"/>
        <end position="57"/>
    </location>
</feature>
<feature type="transmembrane region" description="Helical" evidence="1">
    <location>
        <begin position="12"/>
        <end position="31"/>
    </location>
</feature>
<evidence type="ECO:0000256" key="1">
    <source>
        <dbReference type="SAM" id="Phobius"/>
    </source>
</evidence>
<dbReference type="InterPro" id="IPR041208">
    <property type="entry name" value="Cap15"/>
</dbReference>
<sequence>MRPPKTIVRSTAIAVGAIYAAILYGSGFRFGPGVKVALAYLPTLLIIGVVAFDLWVWKWPGVIQLAGRPSIGGTWCAVIYPHPDSKIPKDGNRGPIQATVVIEQTYWTMAIRLISGESTSVSTSASIRPDGGSRVQRVLTFTYQNVPKYINRPRSRPHLGTANLSVVGLKPRSLSGSYWTDRLTLGDLNLSLLSRGVDYVATENAPSRTTSETE</sequence>
<comment type="caution">
    <text evidence="3">The sequence shown here is derived from an EMBL/GenBank/DDBJ whole genome shotgun (WGS) entry which is preliminary data.</text>
</comment>
<keyword evidence="1" id="KW-0472">Membrane</keyword>
<proteinExistence type="predicted"/>
<feature type="domain" description="CD-NTase-associated protein 15" evidence="2">
    <location>
        <begin position="69"/>
        <end position="190"/>
    </location>
</feature>
<gene>
    <name evidence="3" type="ORF">JMF97_29115</name>
</gene>
<keyword evidence="1" id="KW-0812">Transmembrane</keyword>
<evidence type="ECO:0000259" key="2">
    <source>
        <dbReference type="Pfam" id="PF18153"/>
    </source>
</evidence>
<organism evidence="3 4">
    <name type="scientific">Micromonospora fiedleri</name>
    <dbReference type="NCBI Taxonomy" id="1157498"/>
    <lineage>
        <taxon>Bacteria</taxon>
        <taxon>Bacillati</taxon>
        <taxon>Actinomycetota</taxon>
        <taxon>Actinomycetes</taxon>
        <taxon>Micromonosporales</taxon>
        <taxon>Micromonosporaceae</taxon>
        <taxon>Micromonospora</taxon>
    </lineage>
</organism>
<protein>
    <recommendedName>
        <fullName evidence="2">CD-NTase-associated protein 15 domain-containing protein</fullName>
    </recommendedName>
</protein>
<dbReference type="Proteomes" id="UP000661193">
    <property type="component" value="Unassembled WGS sequence"/>
</dbReference>